<name>A0A3M6T7U1_POCDA</name>
<keyword evidence="3" id="KW-1185">Reference proteome</keyword>
<accession>A0A3M6T7U1</accession>
<feature type="region of interest" description="Disordered" evidence="1">
    <location>
        <begin position="1"/>
        <end position="28"/>
    </location>
</feature>
<reference evidence="2 3" key="1">
    <citation type="journal article" date="2018" name="Sci. Rep.">
        <title>Comparative analysis of the Pocillopora damicornis genome highlights role of immune system in coral evolution.</title>
        <authorList>
            <person name="Cunning R."/>
            <person name="Bay R.A."/>
            <person name="Gillette P."/>
            <person name="Baker A.C."/>
            <person name="Traylor-Knowles N."/>
        </authorList>
    </citation>
    <scope>NUCLEOTIDE SEQUENCE [LARGE SCALE GENOMIC DNA]</scope>
    <source>
        <strain evidence="2">RSMAS</strain>
        <tissue evidence="2">Whole animal</tissue>
    </source>
</reference>
<evidence type="ECO:0000313" key="2">
    <source>
        <dbReference type="EMBL" id="RMX37369.1"/>
    </source>
</evidence>
<organism evidence="2 3">
    <name type="scientific">Pocillopora damicornis</name>
    <name type="common">Cauliflower coral</name>
    <name type="synonym">Millepora damicornis</name>
    <dbReference type="NCBI Taxonomy" id="46731"/>
    <lineage>
        <taxon>Eukaryota</taxon>
        <taxon>Metazoa</taxon>
        <taxon>Cnidaria</taxon>
        <taxon>Anthozoa</taxon>
        <taxon>Hexacorallia</taxon>
        <taxon>Scleractinia</taxon>
        <taxon>Astrocoeniina</taxon>
        <taxon>Pocilloporidae</taxon>
        <taxon>Pocillopora</taxon>
    </lineage>
</organism>
<feature type="compositionally biased region" description="Basic and acidic residues" evidence="1">
    <location>
        <begin position="1"/>
        <end position="14"/>
    </location>
</feature>
<feature type="compositionally biased region" description="Polar residues" evidence="1">
    <location>
        <begin position="15"/>
        <end position="28"/>
    </location>
</feature>
<dbReference type="Proteomes" id="UP000275408">
    <property type="component" value="Unassembled WGS sequence"/>
</dbReference>
<dbReference type="AlphaFoldDB" id="A0A3M6T7U1"/>
<evidence type="ECO:0000256" key="1">
    <source>
        <dbReference type="SAM" id="MobiDB-lite"/>
    </source>
</evidence>
<feature type="region of interest" description="Disordered" evidence="1">
    <location>
        <begin position="54"/>
        <end position="84"/>
    </location>
</feature>
<protein>
    <submittedName>
        <fullName evidence="2">Uncharacterized protein</fullName>
    </submittedName>
</protein>
<dbReference type="EMBL" id="RCHS01004149">
    <property type="protein sequence ID" value="RMX37369.1"/>
    <property type="molecule type" value="Genomic_DNA"/>
</dbReference>
<evidence type="ECO:0000313" key="3">
    <source>
        <dbReference type="Proteomes" id="UP000275408"/>
    </source>
</evidence>
<gene>
    <name evidence="2" type="ORF">pdam_00020322</name>
</gene>
<proteinExistence type="predicted"/>
<sequence length="96" mass="10144">MSDHEDHTTDERATETSTDSGAQNMPSANTFADMFKAALAPVLNQVTNLNENASSVLLNGHDDSDEDGETASNDGPAKSADMGCGFIRAPRLCGQR</sequence>
<comment type="caution">
    <text evidence="2">The sequence shown here is derived from an EMBL/GenBank/DDBJ whole genome shotgun (WGS) entry which is preliminary data.</text>
</comment>